<organism evidence="7 8">
    <name type="scientific">Marasmius tenuissimus</name>
    <dbReference type="NCBI Taxonomy" id="585030"/>
    <lineage>
        <taxon>Eukaryota</taxon>
        <taxon>Fungi</taxon>
        <taxon>Dikarya</taxon>
        <taxon>Basidiomycota</taxon>
        <taxon>Agaricomycotina</taxon>
        <taxon>Agaricomycetes</taxon>
        <taxon>Agaricomycetidae</taxon>
        <taxon>Agaricales</taxon>
        <taxon>Marasmiineae</taxon>
        <taxon>Marasmiaceae</taxon>
        <taxon>Marasmius</taxon>
    </lineage>
</organism>
<dbReference type="PANTHER" id="PTHR45962">
    <property type="entry name" value="N-FATTY-ACYL-AMINO ACID SYNTHASE/HYDROLASE PM20D1"/>
    <property type="match status" value="1"/>
</dbReference>
<dbReference type="CDD" id="cd05674">
    <property type="entry name" value="M20_yscS"/>
    <property type="match status" value="1"/>
</dbReference>
<feature type="domain" description="Peptidase M20 dimerisation" evidence="6">
    <location>
        <begin position="295"/>
        <end position="451"/>
    </location>
</feature>
<dbReference type="PANTHER" id="PTHR45962:SF1">
    <property type="entry name" value="N-FATTY-ACYL-AMINO ACID SYNTHASE_HYDROLASE PM20D1"/>
    <property type="match status" value="1"/>
</dbReference>
<dbReference type="Gene3D" id="1.10.150.900">
    <property type="match status" value="1"/>
</dbReference>
<sequence length="592" mass="65052">MSRDMKTDIPLEAALYSVPKKSSALARATTYVLKIGIVFGCVWSLSNWFEHGSPTSRFPSNHSSALEERSCPQVDALVPEKNLFFWTLLADELGSDDFGDRAVKWLGGAVQIETETFDDMGEVGEDPRWENRAHFHEYLQESFPTVHSNLELTKINTYGLLYTWKGYDAALKPYILAAHQDVVPVNPATVDQWAHPPYSGHFDGERIWGRGSKDDKSGLIAILSAIEVLIEQGFKPARTVVLPFGFDEEAGGHHGAQELAGFLLETYGEQSFAFMIDEGSGFMEQYGTVFATPGIAEKGSMNLNIEVATSGGHSSVPPPHTSIGILAALLVHIEENPFEVHIERGTPMHEFVQCLGAHASDLPSALRKAIKRSQRSNKAFEEIEKHLFSNAVYKSLAGTTQAIDIIHGGVKSNALPEQVSAVVNHRIATTSSGDATKAHDRDLLSEVARKYNLTYVAFGEQISEPDVPSKGRLTLTAPRVLEPAPVTPTQGDNASPYHLLSGTIKATYDSHRSLESSNLVVAPGMMTGNTDTRFYWDLTDHIYRYNHHNLGTSTNPLVGAHTVNESVALDSFLEIIRFFGTLILNADETILF</sequence>
<evidence type="ECO:0000256" key="5">
    <source>
        <dbReference type="ARBA" id="ARBA00022833"/>
    </source>
</evidence>
<dbReference type="Pfam" id="PF07687">
    <property type="entry name" value="M20_dimer"/>
    <property type="match status" value="1"/>
</dbReference>
<name>A0ABR3AC67_9AGAR</name>
<keyword evidence="8" id="KW-1185">Reference proteome</keyword>
<dbReference type="InterPro" id="IPR011650">
    <property type="entry name" value="Peptidase_M20_dimer"/>
</dbReference>
<dbReference type="Gene3D" id="3.30.70.360">
    <property type="match status" value="1"/>
</dbReference>
<keyword evidence="5" id="KW-0862">Zinc</keyword>
<dbReference type="InterPro" id="IPR002933">
    <property type="entry name" value="Peptidase_M20"/>
</dbReference>
<keyword evidence="4" id="KW-0378">Hydrolase</keyword>
<evidence type="ECO:0000256" key="2">
    <source>
        <dbReference type="ARBA" id="ARBA00022670"/>
    </source>
</evidence>
<protein>
    <recommendedName>
        <fullName evidence="6">Peptidase M20 dimerisation domain-containing protein</fullName>
    </recommendedName>
</protein>
<evidence type="ECO:0000256" key="4">
    <source>
        <dbReference type="ARBA" id="ARBA00022801"/>
    </source>
</evidence>
<comment type="caution">
    <text evidence="7">The sequence shown here is derived from an EMBL/GenBank/DDBJ whole genome shotgun (WGS) entry which is preliminary data.</text>
</comment>
<accession>A0ABR3AC67</accession>
<evidence type="ECO:0000313" key="7">
    <source>
        <dbReference type="EMBL" id="KAL0071168.1"/>
    </source>
</evidence>
<dbReference type="PIRSF" id="PIRSF037217">
    <property type="entry name" value="Carboxypeptidase_S"/>
    <property type="match status" value="1"/>
</dbReference>
<evidence type="ECO:0000256" key="1">
    <source>
        <dbReference type="ARBA" id="ARBA00006247"/>
    </source>
</evidence>
<evidence type="ECO:0000259" key="6">
    <source>
        <dbReference type="Pfam" id="PF07687"/>
    </source>
</evidence>
<dbReference type="SUPFAM" id="SSF55031">
    <property type="entry name" value="Bacterial exopeptidase dimerisation domain"/>
    <property type="match status" value="1"/>
</dbReference>
<gene>
    <name evidence="7" type="ORF">AAF712_001728</name>
</gene>
<dbReference type="InterPro" id="IPR036264">
    <property type="entry name" value="Bact_exopeptidase_dim_dom"/>
</dbReference>
<comment type="similarity">
    <text evidence="1">Belongs to the peptidase M20A family.</text>
</comment>
<dbReference type="Proteomes" id="UP001437256">
    <property type="component" value="Unassembled WGS sequence"/>
</dbReference>
<evidence type="ECO:0000313" key="8">
    <source>
        <dbReference type="Proteomes" id="UP001437256"/>
    </source>
</evidence>
<dbReference type="EMBL" id="JBBXMP010000004">
    <property type="protein sequence ID" value="KAL0071168.1"/>
    <property type="molecule type" value="Genomic_DNA"/>
</dbReference>
<proteinExistence type="inferred from homology"/>
<dbReference type="InterPro" id="IPR047177">
    <property type="entry name" value="Pept_M20A"/>
</dbReference>
<dbReference type="InterPro" id="IPR017141">
    <property type="entry name" value="Pept_M20_carboxypep"/>
</dbReference>
<keyword evidence="2" id="KW-0645">Protease</keyword>
<keyword evidence="3" id="KW-0479">Metal-binding</keyword>
<dbReference type="Pfam" id="PF01546">
    <property type="entry name" value="Peptidase_M20"/>
    <property type="match status" value="1"/>
</dbReference>
<dbReference type="Gene3D" id="3.40.630.10">
    <property type="entry name" value="Zn peptidases"/>
    <property type="match status" value="1"/>
</dbReference>
<evidence type="ECO:0000256" key="3">
    <source>
        <dbReference type="ARBA" id="ARBA00022723"/>
    </source>
</evidence>
<reference evidence="7 8" key="1">
    <citation type="submission" date="2024-05" db="EMBL/GenBank/DDBJ databases">
        <title>A draft genome resource for the thread blight pathogen Marasmius tenuissimus strain MS-2.</title>
        <authorList>
            <person name="Yulfo-Soto G.E."/>
            <person name="Baruah I.K."/>
            <person name="Amoako-Attah I."/>
            <person name="Bukari Y."/>
            <person name="Meinhardt L.W."/>
            <person name="Bailey B.A."/>
            <person name="Cohen S.P."/>
        </authorList>
    </citation>
    <scope>NUCLEOTIDE SEQUENCE [LARGE SCALE GENOMIC DNA]</scope>
    <source>
        <strain evidence="7 8">MS-2</strain>
    </source>
</reference>
<dbReference type="SUPFAM" id="SSF53187">
    <property type="entry name" value="Zn-dependent exopeptidases"/>
    <property type="match status" value="1"/>
</dbReference>